<feature type="region of interest" description="Disordered" evidence="11">
    <location>
        <begin position="330"/>
        <end position="356"/>
    </location>
</feature>
<comment type="similarity">
    <text evidence="10">Belongs to the nuclear hormone receptor family.</text>
</comment>
<feature type="compositionally biased region" description="Polar residues" evidence="11">
    <location>
        <begin position="30"/>
        <end position="51"/>
    </location>
</feature>
<dbReference type="Gene3D" id="1.10.565.10">
    <property type="entry name" value="Retinoid X Receptor"/>
    <property type="match status" value="1"/>
</dbReference>
<dbReference type="PROSITE" id="PS51843">
    <property type="entry name" value="NR_LBD"/>
    <property type="match status" value="1"/>
</dbReference>
<dbReference type="InterPro" id="IPR035500">
    <property type="entry name" value="NHR-like_dom_sf"/>
</dbReference>
<feature type="domain" description="NR LBD" evidence="13">
    <location>
        <begin position="305"/>
        <end position="555"/>
    </location>
</feature>
<dbReference type="OMA" id="IANYNNH"/>
<keyword evidence="3 10" id="KW-0863">Zinc-finger</keyword>
<reference evidence="14 15" key="1">
    <citation type="journal article" date="2011" name="Science">
        <title>The ecoresponsive genome of Daphnia pulex.</title>
        <authorList>
            <person name="Colbourne J.K."/>
            <person name="Pfrender M.E."/>
            <person name="Gilbert D."/>
            <person name="Thomas W.K."/>
            <person name="Tucker A."/>
            <person name="Oakley T.H."/>
            <person name="Tokishita S."/>
            <person name="Aerts A."/>
            <person name="Arnold G.J."/>
            <person name="Basu M.K."/>
            <person name="Bauer D.J."/>
            <person name="Caceres C.E."/>
            <person name="Carmel L."/>
            <person name="Casola C."/>
            <person name="Choi J.H."/>
            <person name="Detter J.C."/>
            <person name="Dong Q."/>
            <person name="Dusheyko S."/>
            <person name="Eads B.D."/>
            <person name="Frohlich T."/>
            <person name="Geiler-Samerotte K.A."/>
            <person name="Gerlach D."/>
            <person name="Hatcher P."/>
            <person name="Jogdeo S."/>
            <person name="Krijgsveld J."/>
            <person name="Kriventseva E.V."/>
            <person name="Kultz D."/>
            <person name="Laforsch C."/>
            <person name="Lindquist E."/>
            <person name="Lopez J."/>
            <person name="Manak J.R."/>
            <person name="Muller J."/>
            <person name="Pangilinan J."/>
            <person name="Patwardhan R.P."/>
            <person name="Pitluck S."/>
            <person name="Pritham E.J."/>
            <person name="Rechtsteiner A."/>
            <person name="Rho M."/>
            <person name="Rogozin I.B."/>
            <person name="Sakarya O."/>
            <person name="Salamov A."/>
            <person name="Schaack S."/>
            <person name="Shapiro H."/>
            <person name="Shiga Y."/>
            <person name="Skalitzky C."/>
            <person name="Smith Z."/>
            <person name="Souvorov A."/>
            <person name="Sung W."/>
            <person name="Tang Z."/>
            <person name="Tsuchiya D."/>
            <person name="Tu H."/>
            <person name="Vos H."/>
            <person name="Wang M."/>
            <person name="Wolf Y.I."/>
            <person name="Yamagata H."/>
            <person name="Yamada T."/>
            <person name="Ye Y."/>
            <person name="Shaw J.R."/>
            <person name="Andrews J."/>
            <person name="Crease T.J."/>
            <person name="Tang H."/>
            <person name="Lucas S.M."/>
            <person name="Robertson H.M."/>
            <person name="Bork P."/>
            <person name="Koonin E.V."/>
            <person name="Zdobnov E.M."/>
            <person name="Grigoriev I.V."/>
            <person name="Lynch M."/>
            <person name="Boore J.L."/>
        </authorList>
    </citation>
    <scope>NUCLEOTIDE SEQUENCE [LARGE SCALE GENOMIC DNA]</scope>
</reference>
<dbReference type="FunCoup" id="E9H1N6">
    <property type="interactions" value="261"/>
</dbReference>
<evidence type="ECO:0000256" key="3">
    <source>
        <dbReference type="ARBA" id="ARBA00022771"/>
    </source>
</evidence>
<protein>
    <submittedName>
        <fullName evidence="14">Uncharacterized protein</fullName>
    </submittedName>
</protein>
<dbReference type="PRINTS" id="PR00398">
    <property type="entry name" value="STRDHORMONER"/>
</dbReference>
<accession>E9H1N6</accession>
<dbReference type="InParanoid" id="E9H1N6"/>
<evidence type="ECO:0000256" key="4">
    <source>
        <dbReference type="ARBA" id="ARBA00022833"/>
    </source>
</evidence>
<evidence type="ECO:0000259" key="13">
    <source>
        <dbReference type="PROSITE" id="PS51843"/>
    </source>
</evidence>
<evidence type="ECO:0000313" key="15">
    <source>
        <dbReference type="Proteomes" id="UP000000305"/>
    </source>
</evidence>
<dbReference type="InterPro" id="IPR016355">
    <property type="entry name" value="NR5-like"/>
</dbReference>
<evidence type="ECO:0000256" key="7">
    <source>
        <dbReference type="ARBA" id="ARBA00023163"/>
    </source>
</evidence>
<dbReference type="InterPro" id="IPR013088">
    <property type="entry name" value="Znf_NHR/GATA"/>
</dbReference>
<dbReference type="STRING" id="6669.E9H1N6"/>
<comment type="subcellular location">
    <subcellularLocation>
        <location evidence="1 10">Nucleus</location>
    </subcellularLocation>
</comment>
<dbReference type="InterPro" id="IPR000536">
    <property type="entry name" value="Nucl_hrmn_rcpt_lig-bd"/>
</dbReference>
<dbReference type="InterPro" id="IPR001628">
    <property type="entry name" value="Znf_hrmn_rcpt"/>
</dbReference>
<evidence type="ECO:0000256" key="5">
    <source>
        <dbReference type="ARBA" id="ARBA00023015"/>
    </source>
</evidence>
<feature type="compositionally biased region" description="Basic residues" evidence="11">
    <location>
        <begin position="285"/>
        <end position="298"/>
    </location>
</feature>
<evidence type="ECO:0000256" key="6">
    <source>
        <dbReference type="ARBA" id="ARBA00023125"/>
    </source>
</evidence>
<keyword evidence="6 10" id="KW-0238">DNA-binding</keyword>
<feature type="compositionally biased region" description="Low complexity" evidence="11">
    <location>
        <begin position="257"/>
        <end position="284"/>
    </location>
</feature>
<dbReference type="PANTHER" id="PTHR24086:SF25">
    <property type="entry name" value="NUCLEAR HORMONE RECEPTOR FTZ-F1 BETA"/>
    <property type="match status" value="1"/>
</dbReference>
<dbReference type="Pfam" id="PF00104">
    <property type="entry name" value="Hormone_recep"/>
    <property type="match status" value="1"/>
</dbReference>
<feature type="non-terminal residue" evidence="14">
    <location>
        <position position="555"/>
    </location>
</feature>
<evidence type="ECO:0000313" key="14">
    <source>
        <dbReference type="EMBL" id="EFX74471.1"/>
    </source>
</evidence>
<dbReference type="GO" id="GO:0004879">
    <property type="term" value="F:nuclear receptor activity"/>
    <property type="evidence" value="ECO:0007669"/>
    <property type="project" value="InterPro"/>
</dbReference>
<dbReference type="GO" id="GO:0005634">
    <property type="term" value="C:nucleus"/>
    <property type="evidence" value="ECO:0007669"/>
    <property type="project" value="UniProtKB-SubCell"/>
</dbReference>
<dbReference type="PROSITE" id="PS00031">
    <property type="entry name" value="NUCLEAR_REC_DBD_1"/>
    <property type="match status" value="1"/>
</dbReference>
<keyword evidence="9 10" id="KW-0539">Nucleus</keyword>
<feature type="compositionally biased region" description="Low complexity" evidence="11">
    <location>
        <begin position="52"/>
        <end position="85"/>
    </location>
</feature>
<dbReference type="SUPFAM" id="SSF57716">
    <property type="entry name" value="Glucocorticoid receptor-like (DNA-binding domain)"/>
    <property type="match status" value="1"/>
</dbReference>
<dbReference type="Pfam" id="PF00105">
    <property type="entry name" value="zf-C4"/>
    <property type="match status" value="1"/>
</dbReference>
<evidence type="ECO:0000256" key="2">
    <source>
        <dbReference type="ARBA" id="ARBA00022723"/>
    </source>
</evidence>
<evidence type="ECO:0000256" key="9">
    <source>
        <dbReference type="ARBA" id="ARBA00023242"/>
    </source>
</evidence>
<dbReference type="OrthoDB" id="5984981at2759"/>
<sequence>PPTPSPDSAIHSAYYSPTASPGQSRHRSGSGLSSPYSHRASPSLSRNNSDASQYSVHSQYGGSQYSYSSAPSPLSPSPAQSPVQPRHMAMLSAAGYGLPGRSGPGGLEKSGLNPSDLAQHTASLAAQAGISRQQLINSPCPICGDKISGFHYGIFSCESCKGFFKRTVQNKKNYVCLRGAACPVTIATRKKCPACRFEKCLNTGMKLEAIREDRTRGGRSTYQCTYAVPSGSGASTGLVGGDPSVGGSSSTGGSSGGKVLLTPNGDSSSSRSMDSSEWSSSPPNNHHHLLLHHQHPHHPSNSSPAVPQLLLEIMNVEHLWHCNESDGAAASTTAHNNGDGGGNNHSNGNSVGGGGTAAEGDSVSSLCSIADHRLYKIVKWCKSLPLFKNIQIDDQISLLINTWCELLLFACCFRSVATPGEIRISHGKSITLEQARALGLSSCIERMIHFTDHLRRLRVDQFEYAAMKVIILLSSDTSGLKESESVRSSQESVLKALQQYTLSHYPDVPSKFGELLLRIPELERTCQVGKDMLTVKREGDGQGFNLLMELLRGDH</sequence>
<dbReference type="FunFam" id="3.30.50.10:FF:000037">
    <property type="entry name" value="Nuclear hormone receptor FTZ-F1 beta"/>
    <property type="match status" value="1"/>
</dbReference>
<dbReference type="GO" id="GO:0008270">
    <property type="term" value="F:zinc ion binding"/>
    <property type="evidence" value="ECO:0007669"/>
    <property type="project" value="UniProtKB-KW"/>
</dbReference>
<feature type="region of interest" description="Disordered" evidence="11">
    <location>
        <begin position="1"/>
        <end position="85"/>
    </location>
</feature>
<evidence type="ECO:0000256" key="11">
    <source>
        <dbReference type="SAM" id="MobiDB-lite"/>
    </source>
</evidence>
<keyword evidence="8 10" id="KW-0675">Receptor</keyword>
<name>E9H1N6_DAPPU</name>
<dbReference type="EMBL" id="GL732583">
    <property type="protein sequence ID" value="EFX74471.1"/>
    <property type="molecule type" value="Genomic_DNA"/>
</dbReference>
<dbReference type="InterPro" id="IPR001723">
    <property type="entry name" value="Nuclear_hrmn_rcpt"/>
</dbReference>
<dbReference type="KEGG" id="dpx:DAPPUDRAFT_57218"/>
<keyword evidence="5 10" id="KW-0805">Transcription regulation</keyword>
<dbReference type="PROSITE" id="PS51030">
    <property type="entry name" value="NUCLEAR_REC_DBD_2"/>
    <property type="match status" value="1"/>
</dbReference>
<dbReference type="SUPFAM" id="SSF48508">
    <property type="entry name" value="Nuclear receptor ligand-binding domain"/>
    <property type="match status" value="1"/>
</dbReference>
<organism evidence="14 15">
    <name type="scientific">Daphnia pulex</name>
    <name type="common">Water flea</name>
    <dbReference type="NCBI Taxonomy" id="6669"/>
    <lineage>
        <taxon>Eukaryota</taxon>
        <taxon>Metazoa</taxon>
        <taxon>Ecdysozoa</taxon>
        <taxon>Arthropoda</taxon>
        <taxon>Crustacea</taxon>
        <taxon>Branchiopoda</taxon>
        <taxon>Diplostraca</taxon>
        <taxon>Cladocera</taxon>
        <taxon>Anomopoda</taxon>
        <taxon>Daphniidae</taxon>
        <taxon>Daphnia</taxon>
    </lineage>
</organism>
<dbReference type="PANTHER" id="PTHR24086">
    <property type="entry name" value="NUCLEAR RECEPTOR SUBFAMILY 5 GROUP A"/>
    <property type="match status" value="1"/>
</dbReference>
<keyword evidence="15" id="KW-1185">Reference proteome</keyword>
<gene>
    <name evidence="14" type="ORF">DAPPUDRAFT_57218</name>
</gene>
<dbReference type="HOGENOM" id="CLU_015032_0_0_1"/>
<keyword evidence="4 10" id="KW-0862">Zinc</keyword>
<dbReference type="FunFam" id="1.10.565.10:FF:000036">
    <property type="entry name" value="Nuclear hormone receptor FTZ-F1 beta"/>
    <property type="match status" value="1"/>
</dbReference>
<dbReference type="PRINTS" id="PR00047">
    <property type="entry name" value="STROIDFINGER"/>
</dbReference>
<dbReference type="GO" id="GO:0043565">
    <property type="term" value="F:sequence-specific DNA binding"/>
    <property type="evidence" value="ECO:0007669"/>
    <property type="project" value="InterPro"/>
</dbReference>
<evidence type="ECO:0000259" key="12">
    <source>
        <dbReference type="PROSITE" id="PS51030"/>
    </source>
</evidence>
<evidence type="ECO:0000256" key="10">
    <source>
        <dbReference type="RuleBase" id="RU004334"/>
    </source>
</evidence>
<dbReference type="Proteomes" id="UP000000305">
    <property type="component" value="Unassembled WGS sequence"/>
</dbReference>
<dbReference type="SMART" id="SM00430">
    <property type="entry name" value="HOLI"/>
    <property type="match status" value="1"/>
</dbReference>
<keyword evidence="2 10" id="KW-0479">Metal-binding</keyword>
<feature type="compositionally biased region" description="Gly residues" evidence="11">
    <location>
        <begin position="238"/>
        <end position="256"/>
    </location>
</feature>
<dbReference type="PhylomeDB" id="E9H1N6"/>
<evidence type="ECO:0000256" key="1">
    <source>
        <dbReference type="ARBA" id="ARBA00004123"/>
    </source>
</evidence>
<dbReference type="CDD" id="cd06930">
    <property type="entry name" value="NR_LBD_F2"/>
    <property type="match status" value="1"/>
</dbReference>
<dbReference type="AlphaFoldDB" id="E9H1N6"/>
<evidence type="ECO:0000256" key="8">
    <source>
        <dbReference type="ARBA" id="ARBA00023170"/>
    </source>
</evidence>
<proteinExistence type="inferred from homology"/>
<feature type="region of interest" description="Disordered" evidence="11">
    <location>
        <begin position="235"/>
        <end position="304"/>
    </location>
</feature>
<dbReference type="CDD" id="cd07167">
    <property type="entry name" value="NR_DBD_Lrh-1_like"/>
    <property type="match status" value="1"/>
</dbReference>
<keyword evidence="7 10" id="KW-0804">Transcription</keyword>
<dbReference type="SMART" id="SM00399">
    <property type="entry name" value="ZnF_C4"/>
    <property type="match status" value="1"/>
</dbReference>
<feature type="domain" description="Nuclear receptor" evidence="12">
    <location>
        <begin position="137"/>
        <end position="212"/>
    </location>
</feature>
<dbReference type="eggNOG" id="KOG3575">
    <property type="taxonomic scope" value="Eukaryota"/>
</dbReference>
<dbReference type="Gene3D" id="3.30.50.10">
    <property type="entry name" value="Erythroid Transcription Factor GATA-1, subunit A"/>
    <property type="match status" value="1"/>
</dbReference>